<proteinExistence type="predicted"/>
<sequence>MTQPTVKAHIHQQFGFSTWSSIAFAILSATHSCHENLSTPAACTNDRLCLVHYVNKPLQISD</sequence>
<dbReference type="EMBL" id="HG001769">
    <property type="protein sequence ID" value="CDF36281.1"/>
    <property type="molecule type" value="Genomic_DNA"/>
</dbReference>
<name>R7QFQ2_CHOCR</name>
<dbReference type="Proteomes" id="UP000012073">
    <property type="component" value="Unassembled WGS sequence"/>
</dbReference>
<keyword evidence="2" id="KW-1185">Reference proteome</keyword>
<reference evidence="2" key="1">
    <citation type="journal article" date="2013" name="Proc. Natl. Acad. Sci. U.S.A.">
        <title>Genome structure and metabolic features in the red seaweed Chondrus crispus shed light on evolution of the Archaeplastida.</title>
        <authorList>
            <person name="Collen J."/>
            <person name="Porcel B."/>
            <person name="Carre W."/>
            <person name="Ball S.G."/>
            <person name="Chaparro C."/>
            <person name="Tonon T."/>
            <person name="Barbeyron T."/>
            <person name="Michel G."/>
            <person name="Noel B."/>
            <person name="Valentin K."/>
            <person name="Elias M."/>
            <person name="Artiguenave F."/>
            <person name="Arun A."/>
            <person name="Aury J.M."/>
            <person name="Barbosa-Neto J.F."/>
            <person name="Bothwell J.H."/>
            <person name="Bouget F.Y."/>
            <person name="Brillet L."/>
            <person name="Cabello-Hurtado F."/>
            <person name="Capella-Gutierrez S."/>
            <person name="Charrier B."/>
            <person name="Cladiere L."/>
            <person name="Cock J.M."/>
            <person name="Coelho S.M."/>
            <person name="Colleoni C."/>
            <person name="Czjzek M."/>
            <person name="Da Silva C."/>
            <person name="Delage L."/>
            <person name="Denoeud F."/>
            <person name="Deschamps P."/>
            <person name="Dittami S.M."/>
            <person name="Gabaldon T."/>
            <person name="Gachon C.M."/>
            <person name="Groisillier A."/>
            <person name="Herve C."/>
            <person name="Jabbari K."/>
            <person name="Katinka M."/>
            <person name="Kloareg B."/>
            <person name="Kowalczyk N."/>
            <person name="Labadie K."/>
            <person name="Leblanc C."/>
            <person name="Lopez P.J."/>
            <person name="McLachlan D.H."/>
            <person name="Meslet-Cladiere L."/>
            <person name="Moustafa A."/>
            <person name="Nehr Z."/>
            <person name="Nyvall Collen P."/>
            <person name="Panaud O."/>
            <person name="Partensky F."/>
            <person name="Poulain J."/>
            <person name="Rensing S.A."/>
            <person name="Rousvoal S."/>
            <person name="Samson G."/>
            <person name="Symeonidi A."/>
            <person name="Weissenbach J."/>
            <person name="Zambounis A."/>
            <person name="Wincker P."/>
            <person name="Boyen C."/>
        </authorList>
    </citation>
    <scope>NUCLEOTIDE SEQUENCE [LARGE SCALE GENOMIC DNA]</scope>
    <source>
        <strain evidence="2">cv. Stackhouse</strain>
    </source>
</reference>
<protein>
    <submittedName>
        <fullName evidence="1">Uncharacterized protein</fullName>
    </submittedName>
</protein>
<gene>
    <name evidence="1" type="ORF">CHC_T00004645001</name>
</gene>
<evidence type="ECO:0000313" key="1">
    <source>
        <dbReference type="EMBL" id="CDF36281.1"/>
    </source>
</evidence>
<dbReference type="AlphaFoldDB" id="R7QFQ2"/>
<dbReference type="KEGG" id="ccp:CHC_T00004645001"/>
<evidence type="ECO:0000313" key="2">
    <source>
        <dbReference type="Proteomes" id="UP000012073"/>
    </source>
</evidence>
<dbReference type="RefSeq" id="XP_005716100.1">
    <property type="nucleotide sequence ID" value="XM_005716043.1"/>
</dbReference>
<organism evidence="1 2">
    <name type="scientific">Chondrus crispus</name>
    <name type="common">Carrageen Irish moss</name>
    <name type="synonym">Polymorpha crispa</name>
    <dbReference type="NCBI Taxonomy" id="2769"/>
    <lineage>
        <taxon>Eukaryota</taxon>
        <taxon>Rhodophyta</taxon>
        <taxon>Florideophyceae</taxon>
        <taxon>Rhodymeniophycidae</taxon>
        <taxon>Gigartinales</taxon>
        <taxon>Gigartinaceae</taxon>
        <taxon>Chondrus</taxon>
    </lineage>
</organism>
<dbReference type="Gramene" id="CDF36281">
    <property type="protein sequence ID" value="CDF36281"/>
    <property type="gene ID" value="CHC_T00004645001"/>
</dbReference>
<accession>R7QFQ2</accession>
<dbReference type="GeneID" id="17323816"/>